<dbReference type="Pfam" id="PF10672">
    <property type="entry name" value="Methyltrans_SAM"/>
    <property type="match status" value="1"/>
</dbReference>
<dbReference type="SUPFAM" id="SSF53335">
    <property type="entry name" value="S-adenosyl-L-methionine-dependent methyltransferases"/>
    <property type="match status" value="1"/>
</dbReference>
<evidence type="ECO:0000256" key="3">
    <source>
        <dbReference type="ARBA" id="ARBA00022691"/>
    </source>
</evidence>
<feature type="domain" description="S-adenosylmethionine-dependent methyltransferase" evidence="5">
    <location>
        <begin position="30"/>
        <end position="205"/>
    </location>
</feature>
<dbReference type="AlphaFoldDB" id="A0A0D3KLV3"/>
<name>A0A0D3KLV3_EMIH1</name>
<dbReference type="InterPro" id="IPR019614">
    <property type="entry name" value="SAM-dep_methyl-trfase"/>
</dbReference>
<dbReference type="Gene3D" id="3.40.50.150">
    <property type="entry name" value="Vaccinia Virus protein VP39"/>
    <property type="match status" value="1"/>
</dbReference>
<dbReference type="PANTHER" id="PTHR43042:SF3">
    <property type="entry name" value="RIBOSOMAL RNA LARGE SUBUNIT METHYLTRANSFERASE YWBD-RELATED"/>
    <property type="match status" value="1"/>
</dbReference>
<accession>A0A0D3KLV3</accession>
<dbReference type="GO" id="GO:0008168">
    <property type="term" value="F:methyltransferase activity"/>
    <property type="evidence" value="ECO:0007669"/>
    <property type="project" value="UniProtKB-KW"/>
</dbReference>
<dbReference type="GeneID" id="17282008"/>
<reference evidence="6" key="2">
    <citation type="submission" date="2024-10" db="UniProtKB">
        <authorList>
            <consortium name="EnsemblProtists"/>
        </authorList>
    </citation>
    <scope>IDENTIFICATION</scope>
</reference>
<keyword evidence="2" id="KW-0808">Transferase</keyword>
<sequence>MLLDSVRAALASRSQTLLPSLHAEGTDCYRLFHGATEGEPGCTLERFGDLLLWQTFRDPPDMDPQELLPRLRDLVEDETGVPLRAVHWNARQKRQRSREGVLVPPGAPLLAAEHVGSEIGLKYRIDVRPPGRDPNLYLDFRAARRWLAANSEGRDVLNAFAFTCGAGVAALAGGARHVTNLDFSQSALDVGRENARLNGLPAGAFECVCGDALPALRQLAGLPTNTDRRSRGGRGRGGGRGGDRRASGRGGGGASSLAPRLRQRAFDVVVLDPPTWTKTAAGAVDLVRDYQSLFKPCVLATRPGGTVLAVNHVASVELDEWVDSLERCAKKAGRPLEDVTVLPPEQDYPSPDGKHPLKMALARVAAGSAPL</sequence>
<dbReference type="EnsemblProtists" id="EOD36738">
    <property type="protein sequence ID" value="EOD36738"/>
    <property type="gene ID" value="EMIHUDRAFT_351819"/>
</dbReference>
<keyword evidence="1" id="KW-0489">Methyltransferase</keyword>
<keyword evidence="7" id="KW-1185">Reference proteome</keyword>
<evidence type="ECO:0000256" key="1">
    <source>
        <dbReference type="ARBA" id="ARBA00022603"/>
    </source>
</evidence>
<dbReference type="GO" id="GO:0032259">
    <property type="term" value="P:methylation"/>
    <property type="evidence" value="ECO:0007669"/>
    <property type="project" value="UniProtKB-KW"/>
</dbReference>
<protein>
    <recommendedName>
        <fullName evidence="5">S-adenosylmethionine-dependent methyltransferase domain-containing protein</fullName>
    </recommendedName>
</protein>
<feature type="region of interest" description="Disordered" evidence="4">
    <location>
        <begin position="220"/>
        <end position="257"/>
    </location>
</feature>
<dbReference type="PANTHER" id="PTHR43042">
    <property type="entry name" value="SAM-DEPENDENT METHYLTRANSFERASE"/>
    <property type="match status" value="1"/>
</dbReference>
<evidence type="ECO:0000256" key="2">
    <source>
        <dbReference type="ARBA" id="ARBA00022679"/>
    </source>
</evidence>
<dbReference type="RefSeq" id="XP_005789167.1">
    <property type="nucleotide sequence ID" value="XM_005789110.1"/>
</dbReference>
<evidence type="ECO:0000313" key="6">
    <source>
        <dbReference type="EnsemblProtists" id="EOD36738"/>
    </source>
</evidence>
<dbReference type="Proteomes" id="UP000013827">
    <property type="component" value="Unassembled WGS sequence"/>
</dbReference>
<dbReference type="KEGG" id="ehx:EMIHUDRAFT_351819"/>
<dbReference type="InterPro" id="IPR029063">
    <property type="entry name" value="SAM-dependent_MTases_sf"/>
</dbReference>
<evidence type="ECO:0000259" key="5">
    <source>
        <dbReference type="Pfam" id="PF10672"/>
    </source>
</evidence>
<evidence type="ECO:0000256" key="4">
    <source>
        <dbReference type="SAM" id="MobiDB-lite"/>
    </source>
</evidence>
<dbReference type="PaxDb" id="2903-EOD36738"/>
<proteinExistence type="predicted"/>
<reference evidence="7" key="1">
    <citation type="journal article" date="2013" name="Nature">
        <title>Pan genome of the phytoplankton Emiliania underpins its global distribution.</title>
        <authorList>
            <person name="Read B.A."/>
            <person name="Kegel J."/>
            <person name="Klute M.J."/>
            <person name="Kuo A."/>
            <person name="Lefebvre S.C."/>
            <person name="Maumus F."/>
            <person name="Mayer C."/>
            <person name="Miller J."/>
            <person name="Monier A."/>
            <person name="Salamov A."/>
            <person name="Young J."/>
            <person name="Aguilar M."/>
            <person name="Claverie J.M."/>
            <person name="Frickenhaus S."/>
            <person name="Gonzalez K."/>
            <person name="Herman E.K."/>
            <person name="Lin Y.C."/>
            <person name="Napier J."/>
            <person name="Ogata H."/>
            <person name="Sarno A.F."/>
            <person name="Shmutz J."/>
            <person name="Schroeder D."/>
            <person name="de Vargas C."/>
            <person name="Verret F."/>
            <person name="von Dassow P."/>
            <person name="Valentin K."/>
            <person name="Van de Peer Y."/>
            <person name="Wheeler G."/>
            <person name="Dacks J.B."/>
            <person name="Delwiche C.F."/>
            <person name="Dyhrman S.T."/>
            <person name="Glockner G."/>
            <person name="John U."/>
            <person name="Richards T."/>
            <person name="Worden A.Z."/>
            <person name="Zhang X."/>
            <person name="Grigoriev I.V."/>
            <person name="Allen A.E."/>
            <person name="Bidle K."/>
            <person name="Borodovsky M."/>
            <person name="Bowler C."/>
            <person name="Brownlee C."/>
            <person name="Cock J.M."/>
            <person name="Elias M."/>
            <person name="Gladyshev V.N."/>
            <person name="Groth M."/>
            <person name="Guda C."/>
            <person name="Hadaegh A."/>
            <person name="Iglesias-Rodriguez M.D."/>
            <person name="Jenkins J."/>
            <person name="Jones B.M."/>
            <person name="Lawson T."/>
            <person name="Leese F."/>
            <person name="Lindquist E."/>
            <person name="Lobanov A."/>
            <person name="Lomsadze A."/>
            <person name="Malik S.B."/>
            <person name="Marsh M.E."/>
            <person name="Mackinder L."/>
            <person name="Mock T."/>
            <person name="Mueller-Roeber B."/>
            <person name="Pagarete A."/>
            <person name="Parker M."/>
            <person name="Probert I."/>
            <person name="Quesneville H."/>
            <person name="Raines C."/>
            <person name="Rensing S.A."/>
            <person name="Riano-Pachon D.M."/>
            <person name="Richier S."/>
            <person name="Rokitta S."/>
            <person name="Shiraiwa Y."/>
            <person name="Soanes D.M."/>
            <person name="van der Giezen M."/>
            <person name="Wahlund T.M."/>
            <person name="Williams B."/>
            <person name="Wilson W."/>
            <person name="Wolfe G."/>
            <person name="Wurch L.L."/>
        </authorList>
    </citation>
    <scope>NUCLEOTIDE SEQUENCE</scope>
</reference>
<dbReference type="Gene3D" id="3.30.750.80">
    <property type="entry name" value="RNA methyltransferase domain (HRMD) like"/>
    <property type="match status" value="1"/>
</dbReference>
<dbReference type="HOGENOM" id="CLU_014042_1_0_1"/>
<keyword evidence="3" id="KW-0949">S-adenosyl-L-methionine</keyword>
<evidence type="ECO:0000313" key="7">
    <source>
        <dbReference type="Proteomes" id="UP000013827"/>
    </source>
</evidence>
<dbReference type="eggNOG" id="ENOG502SNJA">
    <property type="taxonomic scope" value="Eukaryota"/>
</dbReference>
<organism evidence="6 7">
    <name type="scientific">Emiliania huxleyi (strain CCMP1516)</name>
    <dbReference type="NCBI Taxonomy" id="280463"/>
    <lineage>
        <taxon>Eukaryota</taxon>
        <taxon>Haptista</taxon>
        <taxon>Haptophyta</taxon>
        <taxon>Prymnesiophyceae</taxon>
        <taxon>Isochrysidales</taxon>
        <taxon>Noelaerhabdaceae</taxon>
        <taxon>Emiliania</taxon>
    </lineage>
</organism>
<dbReference type="STRING" id="2903.R1DME3"/>